<comment type="similarity">
    <text evidence="5">Belongs to the Omp25/RopB family.</text>
</comment>
<sequence length="234" mass="25655">MRLFLTCCFVAATCATASHAADVVVMPDATPAPVYQAPQTFSWSGAYFGGLGGYQWTEAEPNTFRIRQSRLYSSGGIVGAFAGYNYQFENNLVLGLEGELDYNFGAKDQDIDVLLNGAYQPLDGKLDLQWGGSVRARLGYAFDHTLLYATGGWEIVGARLKASGPMGNIDTDNTAFNGWTVGAGAEYAFTDNLFGRLEYRYSYFPKVDHPFGFDEDFSVTSSQNRVLVGMGYKF</sequence>
<dbReference type="RefSeq" id="WP_045683411.1">
    <property type="nucleotide sequence ID" value="NZ_CP010803.1"/>
</dbReference>
<evidence type="ECO:0000256" key="4">
    <source>
        <dbReference type="ARBA" id="ARBA00023237"/>
    </source>
</evidence>
<evidence type="ECO:0000256" key="6">
    <source>
        <dbReference type="SAM" id="SignalP"/>
    </source>
</evidence>
<evidence type="ECO:0000256" key="5">
    <source>
        <dbReference type="ARBA" id="ARBA00038306"/>
    </source>
</evidence>
<dbReference type="KEGG" id="mey:TM49_18480"/>
<dbReference type="PANTHER" id="PTHR34001:SF3">
    <property type="entry name" value="BLL7405 PROTEIN"/>
    <property type="match status" value="1"/>
</dbReference>
<organism evidence="8 9">
    <name type="scientific">Martelella endophytica</name>
    <dbReference type="NCBI Taxonomy" id="1486262"/>
    <lineage>
        <taxon>Bacteria</taxon>
        <taxon>Pseudomonadati</taxon>
        <taxon>Pseudomonadota</taxon>
        <taxon>Alphaproteobacteria</taxon>
        <taxon>Hyphomicrobiales</taxon>
        <taxon>Aurantimonadaceae</taxon>
        <taxon>Martelella</taxon>
    </lineage>
</organism>
<feature type="chain" id="PRO_5002295464" description="Outer membrane protein beta-barrel domain-containing protein" evidence="6">
    <location>
        <begin position="21"/>
        <end position="234"/>
    </location>
</feature>
<accession>A0A0D5LSZ0</accession>
<dbReference type="InterPro" id="IPR051692">
    <property type="entry name" value="OMP-like"/>
</dbReference>
<reference evidence="8 9" key="1">
    <citation type="journal article" date="2015" name="Genome Announc.">
        <title>Complete genome sequence of Martelella endophytica YC6887, which has antifungal activity associated with a halophyte.</title>
        <authorList>
            <person name="Khan A."/>
            <person name="Khan H."/>
            <person name="Chung E.J."/>
            <person name="Hossain M.T."/>
            <person name="Chung Y.R."/>
        </authorList>
    </citation>
    <scope>NUCLEOTIDE SEQUENCE [LARGE SCALE GENOMIC DNA]</scope>
    <source>
        <strain evidence="8">YC6887</strain>
    </source>
</reference>
<keyword evidence="4" id="KW-0998">Cell outer membrane</keyword>
<dbReference type="EMBL" id="CP010803">
    <property type="protein sequence ID" value="AJY47211.1"/>
    <property type="molecule type" value="Genomic_DNA"/>
</dbReference>
<dbReference type="AlphaFoldDB" id="A0A0D5LSZ0"/>
<dbReference type="HOGENOM" id="CLU_037100_4_0_5"/>
<dbReference type="InterPro" id="IPR027385">
    <property type="entry name" value="Beta-barrel_OMP"/>
</dbReference>
<dbReference type="InterPro" id="IPR011250">
    <property type="entry name" value="OMP/PagP_B-barrel"/>
</dbReference>
<gene>
    <name evidence="8" type="ORF">TM49_18480</name>
</gene>
<evidence type="ECO:0000313" key="9">
    <source>
        <dbReference type="Proteomes" id="UP000032611"/>
    </source>
</evidence>
<dbReference type="SUPFAM" id="SSF56925">
    <property type="entry name" value="OMPA-like"/>
    <property type="match status" value="1"/>
</dbReference>
<dbReference type="PATRIC" id="fig|1486262.3.peg.3825"/>
<feature type="domain" description="Outer membrane protein beta-barrel" evidence="7">
    <location>
        <begin position="40"/>
        <end position="234"/>
    </location>
</feature>
<dbReference type="STRING" id="1486262.TM49_18480"/>
<keyword evidence="2 6" id="KW-0732">Signal</keyword>
<protein>
    <recommendedName>
        <fullName evidence="7">Outer membrane protein beta-barrel domain-containing protein</fullName>
    </recommendedName>
</protein>
<feature type="signal peptide" evidence="6">
    <location>
        <begin position="1"/>
        <end position="20"/>
    </location>
</feature>
<evidence type="ECO:0000256" key="2">
    <source>
        <dbReference type="ARBA" id="ARBA00022729"/>
    </source>
</evidence>
<dbReference type="GO" id="GO:0009279">
    <property type="term" value="C:cell outer membrane"/>
    <property type="evidence" value="ECO:0007669"/>
    <property type="project" value="UniProtKB-SubCell"/>
</dbReference>
<dbReference type="PANTHER" id="PTHR34001">
    <property type="entry name" value="BLL7405 PROTEIN"/>
    <property type="match status" value="1"/>
</dbReference>
<dbReference type="Pfam" id="PF13505">
    <property type="entry name" value="OMP_b-brl"/>
    <property type="match status" value="1"/>
</dbReference>
<evidence type="ECO:0000313" key="8">
    <source>
        <dbReference type="EMBL" id="AJY47211.1"/>
    </source>
</evidence>
<evidence type="ECO:0000256" key="3">
    <source>
        <dbReference type="ARBA" id="ARBA00023136"/>
    </source>
</evidence>
<dbReference type="Gene3D" id="2.40.160.20">
    <property type="match status" value="1"/>
</dbReference>
<evidence type="ECO:0000259" key="7">
    <source>
        <dbReference type="Pfam" id="PF13505"/>
    </source>
</evidence>
<dbReference type="OrthoDB" id="9815357at2"/>
<evidence type="ECO:0000256" key="1">
    <source>
        <dbReference type="ARBA" id="ARBA00004442"/>
    </source>
</evidence>
<proteinExistence type="inferred from homology"/>
<keyword evidence="9" id="KW-1185">Reference proteome</keyword>
<comment type="subcellular location">
    <subcellularLocation>
        <location evidence="1">Cell outer membrane</location>
    </subcellularLocation>
</comment>
<name>A0A0D5LSZ0_MAREN</name>
<dbReference type="Proteomes" id="UP000032611">
    <property type="component" value="Chromosome"/>
</dbReference>
<keyword evidence="3" id="KW-0472">Membrane</keyword>